<proteinExistence type="predicted"/>
<dbReference type="InterPro" id="IPR011047">
    <property type="entry name" value="Quinoprotein_ADH-like_sf"/>
</dbReference>
<dbReference type="SUPFAM" id="SSF50998">
    <property type="entry name" value="Quinoprotein alcohol dehydrogenase-like"/>
    <property type="match status" value="3"/>
</dbReference>
<sequence>MKNKLHTSNHVTSILSRSHKINKLLIILLFPLWGLGGYSQTYNWDWAVSGGGPLGGHTDEEIYDIKVGTDNNYYFIATVYGKNGVQLDGQSVKTYNLSNSIAGGVEDIFLFSTTCDGTVRWSQAIGGAYQDLAYNLVLDSQNNVYIGAYVRNDVVNSDGFPVHFSPTDSISYPDLTNPQIAQEGFKTAYLVKYDSNGNYIKREALEGAVNAMEFLPPQLLDLAIDSKDNLHFIIGLRKGNGYLDNNVNVPNTTAAFQYYLAKYDKDLDYVSSMLLPIPDGTGFAKGSTYFAYDENINRYYVTGHRKNASLTYDNSAVVNLSFLFAIDGTDGSLLWHREIYTQPVNNQLSTNEITSLKVDNNSDVYISGTAYQLDNTQPIKIYDPNDPVNTTFNHIPVVSTNLPILIKFNSSGAVQWVKTPTAFAPNYTTNMGIKFKGIALKNNEVAMGSTEGYFVWDTFTQNYPQFHGASPTVLRFDKQTGTTIGMHWLPETGQFNWMTALAVDRDGNYVTAGHFKGTLFSNTPGITPITSAGDSTEILPTTPPYNPNDPQGLISHDGYKSTYLVKYDTNGQFVWKRALQGNVNLPNKSSQILDILIDSNDNIHFIAGLYHGTHLNNTVTVPTTITGYQYYLVRYTAAGQLINNIPLTYSGSAFTKNSYILAINATNGNEIWRREMEANSDDCRIYDLDIDSNGDLYIGGKLPRDPNTTVKILDPKNPTSNPYSFNFDIAYGNMPFIARLNKNGIVQWARTPSGYNWGPAITGSYYAFGVAINGNEVALATDGGNTIWDSFSITRPPNHQQDPLLMRFNKNTGAVVGMHDIMASGGNIQKMTAVAVDNYGNYVVGGCFMGNIFTNNFSGIPETSTNGTYYDFFVAKLTNPLSNEEFNKLSVSVYPNPTNDIVNIETQETLQNYEVYNVLGQQLQKASINRSSVGSAGTQLAGQQVTVYNSYDPNALDIFLFSTTCDGQVRWSQAIGGGGHDSAYKIALDSNNNVYVGANVDLGRKVGITDYPVHFSPTESLPMPPPVSPTPGVPGTISDGWKRTFLVKYTSNGQFDWKRALQGDVRSSVDYSHVLDVLIDSKDNIHFIIGLTNGTHLDNKVNVPAQYKYDSTTLWGYIMQYYVVKYNTLGQYISSMGLPIADGSMFFAASFTFKYDEPRNRYYIAGFRSRINVNENIPLTYAGTAFTKNAYILAIDAGNAGEIWRREMEIDQVGDDCRIYDLVVDDTNGDVYIGGKLSRGTPNTFVKIINPKNPVNNPYNFVFDLAGGNMPFIAKLNSGGTVQWARTPSDYNSPVAYTGMYYGFGMALRYNEVAFATMGGNTVWDGFSINRPQNHKSDPMLMRFNKQTGAVIGMHDIQGSAGNDHMLTAVAVDNDGNYVVGGSYYGNLFTDRAQNQWLGYIGKHDFFVAKLAASVCGTAVSTDKFNTLN</sequence>
<protein>
    <submittedName>
        <fullName evidence="2">Por_Secre_tail domain-containing protein</fullName>
    </submittedName>
</protein>
<dbReference type="Proteomes" id="UP000038045">
    <property type="component" value="Unplaced"/>
</dbReference>
<dbReference type="WBParaSite" id="PTRK_0000145000.1">
    <property type="protein sequence ID" value="PTRK_0000145000.1"/>
    <property type="gene ID" value="PTRK_0000145000"/>
</dbReference>
<dbReference type="PANTHER" id="PTHR35580:SF1">
    <property type="entry name" value="PHYTASE-LIKE DOMAIN-CONTAINING PROTEIN"/>
    <property type="match status" value="1"/>
</dbReference>
<keyword evidence="1" id="KW-1185">Reference proteome</keyword>
<dbReference type="PANTHER" id="PTHR35580">
    <property type="entry name" value="CELL SURFACE GLYCOPROTEIN (S-LAYER PROTEIN)-LIKE PROTEIN"/>
    <property type="match status" value="1"/>
</dbReference>
<evidence type="ECO:0000313" key="2">
    <source>
        <dbReference type="WBParaSite" id="PTRK_0000145000.1"/>
    </source>
</evidence>
<accession>A0A0N4Z3F0</accession>
<reference evidence="2" key="1">
    <citation type="submission" date="2017-02" db="UniProtKB">
        <authorList>
            <consortium name="WormBaseParasite"/>
        </authorList>
    </citation>
    <scope>IDENTIFICATION</scope>
</reference>
<name>A0A0N4Z3F0_PARTI</name>
<organism evidence="1 2">
    <name type="scientific">Parastrongyloides trichosuri</name>
    <name type="common">Possum-specific nematode worm</name>
    <dbReference type="NCBI Taxonomy" id="131310"/>
    <lineage>
        <taxon>Eukaryota</taxon>
        <taxon>Metazoa</taxon>
        <taxon>Ecdysozoa</taxon>
        <taxon>Nematoda</taxon>
        <taxon>Chromadorea</taxon>
        <taxon>Rhabditida</taxon>
        <taxon>Tylenchina</taxon>
        <taxon>Panagrolaimomorpha</taxon>
        <taxon>Strongyloidoidea</taxon>
        <taxon>Strongyloididae</taxon>
        <taxon>Parastrongyloides</taxon>
    </lineage>
</organism>
<evidence type="ECO:0000313" key="1">
    <source>
        <dbReference type="Proteomes" id="UP000038045"/>
    </source>
</evidence>
<dbReference type="InterPro" id="IPR052918">
    <property type="entry name" value="Motility_Chemotaxis_Reg"/>
</dbReference>